<evidence type="ECO:0000313" key="2">
    <source>
        <dbReference type="Proteomes" id="UP001374579"/>
    </source>
</evidence>
<organism evidence="1 2">
    <name type="scientific">Littorina saxatilis</name>
    <dbReference type="NCBI Taxonomy" id="31220"/>
    <lineage>
        <taxon>Eukaryota</taxon>
        <taxon>Metazoa</taxon>
        <taxon>Spiralia</taxon>
        <taxon>Lophotrochozoa</taxon>
        <taxon>Mollusca</taxon>
        <taxon>Gastropoda</taxon>
        <taxon>Caenogastropoda</taxon>
        <taxon>Littorinimorpha</taxon>
        <taxon>Littorinoidea</taxon>
        <taxon>Littorinidae</taxon>
        <taxon>Littorina</taxon>
    </lineage>
</organism>
<accession>A0AAN9G3J2</accession>
<proteinExistence type="predicted"/>
<gene>
    <name evidence="1" type="ORF">V1264_008373</name>
</gene>
<dbReference type="EMBL" id="JBAMIC010000021">
    <property type="protein sequence ID" value="KAK7092660.1"/>
    <property type="molecule type" value="Genomic_DNA"/>
</dbReference>
<sequence length="188" mass="20729">MNLDVILQEVLNLQAKATDFAQQLPGDVSECLTNLVIKMAATGTGSHEVLTVLLATDPWSVLSGRLSLSLAFLENVARQLEDEIILSDEISGHLMAVVFGTNTTASIIKTADETVKAMHLVPNDSDSDSSNSRIRRQLLNWDLGNGWSFGPIGGLSWRDRTDMYKFNVRPTFRGFEPNGISASFRIRF</sequence>
<comment type="caution">
    <text evidence="1">The sequence shown here is derived from an EMBL/GenBank/DDBJ whole genome shotgun (WGS) entry which is preliminary data.</text>
</comment>
<reference evidence="1 2" key="1">
    <citation type="submission" date="2024-02" db="EMBL/GenBank/DDBJ databases">
        <title>Chromosome-scale genome assembly of the rough periwinkle Littorina saxatilis.</title>
        <authorList>
            <person name="De Jode A."/>
            <person name="Faria R."/>
            <person name="Formenti G."/>
            <person name="Sims Y."/>
            <person name="Smith T.P."/>
            <person name="Tracey A."/>
            <person name="Wood J.M.D."/>
            <person name="Zagrodzka Z.B."/>
            <person name="Johannesson K."/>
            <person name="Butlin R.K."/>
            <person name="Leder E.H."/>
        </authorList>
    </citation>
    <scope>NUCLEOTIDE SEQUENCE [LARGE SCALE GENOMIC DNA]</scope>
    <source>
        <strain evidence="1">Snail1</strain>
        <tissue evidence="1">Muscle</tissue>
    </source>
</reference>
<evidence type="ECO:0000313" key="1">
    <source>
        <dbReference type="EMBL" id="KAK7092660.1"/>
    </source>
</evidence>
<name>A0AAN9G3J2_9CAEN</name>
<dbReference type="AlphaFoldDB" id="A0AAN9G3J2"/>
<dbReference type="Proteomes" id="UP001374579">
    <property type="component" value="Unassembled WGS sequence"/>
</dbReference>
<protein>
    <submittedName>
        <fullName evidence="1">Uncharacterized protein</fullName>
    </submittedName>
</protein>
<keyword evidence="2" id="KW-1185">Reference proteome</keyword>